<sequence>MSNKDNTEEKLKFEMQEMIRDLFGLIES</sequence>
<evidence type="ECO:0000313" key="1">
    <source>
        <dbReference type="EMBL" id="SVB02915.1"/>
    </source>
</evidence>
<reference evidence="1" key="1">
    <citation type="submission" date="2018-05" db="EMBL/GenBank/DDBJ databases">
        <authorList>
            <person name="Lanie J.A."/>
            <person name="Ng W.-L."/>
            <person name="Kazmierczak K.M."/>
            <person name="Andrzejewski T.M."/>
            <person name="Davidsen T.M."/>
            <person name="Wayne K.J."/>
            <person name="Tettelin H."/>
            <person name="Glass J.I."/>
            <person name="Rusch D."/>
            <person name="Podicherti R."/>
            <person name="Tsui H.-C.T."/>
            <person name="Winkler M.E."/>
        </authorList>
    </citation>
    <scope>NUCLEOTIDE SEQUENCE</scope>
</reference>
<gene>
    <name evidence="1" type="ORF">METZ01_LOCUS155769</name>
</gene>
<protein>
    <submittedName>
        <fullName evidence="1">Uncharacterized protein</fullName>
    </submittedName>
</protein>
<organism evidence="1">
    <name type="scientific">marine metagenome</name>
    <dbReference type="NCBI Taxonomy" id="408172"/>
    <lineage>
        <taxon>unclassified sequences</taxon>
        <taxon>metagenomes</taxon>
        <taxon>ecological metagenomes</taxon>
    </lineage>
</organism>
<proteinExistence type="predicted"/>
<dbReference type="EMBL" id="UINC01026094">
    <property type="protein sequence ID" value="SVB02915.1"/>
    <property type="molecule type" value="Genomic_DNA"/>
</dbReference>
<name>A0A382AMX6_9ZZZZ</name>
<accession>A0A382AMX6</accession>
<dbReference type="AlphaFoldDB" id="A0A382AMX6"/>